<proteinExistence type="predicted"/>
<dbReference type="AlphaFoldDB" id="A0AAE0YAQ6"/>
<dbReference type="EMBL" id="JAWDGP010006583">
    <property type="protein sequence ID" value="KAK3738665.1"/>
    <property type="molecule type" value="Genomic_DNA"/>
</dbReference>
<keyword evidence="2" id="KW-1185">Reference proteome</keyword>
<accession>A0AAE0YAQ6</accession>
<feature type="non-terminal residue" evidence="1">
    <location>
        <position position="1"/>
    </location>
</feature>
<dbReference type="Proteomes" id="UP001283361">
    <property type="component" value="Unassembled WGS sequence"/>
</dbReference>
<evidence type="ECO:0000313" key="2">
    <source>
        <dbReference type="Proteomes" id="UP001283361"/>
    </source>
</evidence>
<evidence type="ECO:0000313" key="1">
    <source>
        <dbReference type="EMBL" id="KAK3738665.1"/>
    </source>
</evidence>
<organism evidence="1 2">
    <name type="scientific">Elysia crispata</name>
    <name type="common">lettuce slug</name>
    <dbReference type="NCBI Taxonomy" id="231223"/>
    <lineage>
        <taxon>Eukaryota</taxon>
        <taxon>Metazoa</taxon>
        <taxon>Spiralia</taxon>
        <taxon>Lophotrochozoa</taxon>
        <taxon>Mollusca</taxon>
        <taxon>Gastropoda</taxon>
        <taxon>Heterobranchia</taxon>
        <taxon>Euthyneura</taxon>
        <taxon>Panpulmonata</taxon>
        <taxon>Sacoglossa</taxon>
        <taxon>Placobranchoidea</taxon>
        <taxon>Plakobranchidae</taxon>
        <taxon>Elysia</taxon>
    </lineage>
</organism>
<protein>
    <submittedName>
        <fullName evidence="1">Uncharacterized protein</fullName>
    </submittedName>
</protein>
<sequence>SFLSGAPGALWNSLTKYDMTSIKHQFLVVEGALALRNSL</sequence>
<name>A0AAE0YAQ6_9GAST</name>
<comment type="caution">
    <text evidence="1">The sequence shown here is derived from an EMBL/GenBank/DDBJ whole genome shotgun (WGS) entry which is preliminary data.</text>
</comment>
<gene>
    <name evidence="1" type="ORF">RRG08_021207</name>
</gene>
<reference evidence="1" key="1">
    <citation type="journal article" date="2023" name="G3 (Bethesda)">
        <title>A reference genome for the long-term kleptoplast-retaining sea slug Elysia crispata morphotype clarki.</title>
        <authorList>
            <person name="Eastman K.E."/>
            <person name="Pendleton A.L."/>
            <person name="Shaikh M.A."/>
            <person name="Suttiyut T."/>
            <person name="Ogas R."/>
            <person name="Tomko P."/>
            <person name="Gavelis G."/>
            <person name="Widhalm J.R."/>
            <person name="Wisecaver J.H."/>
        </authorList>
    </citation>
    <scope>NUCLEOTIDE SEQUENCE</scope>
    <source>
        <strain evidence="1">ECLA1</strain>
    </source>
</reference>